<dbReference type="Pfam" id="PF07508">
    <property type="entry name" value="Recombinase"/>
    <property type="match status" value="1"/>
</dbReference>
<protein>
    <submittedName>
        <fullName evidence="4">Recombinase</fullName>
    </submittedName>
</protein>
<evidence type="ECO:0000259" key="2">
    <source>
        <dbReference type="PROSITE" id="PS51736"/>
    </source>
</evidence>
<name>A0A1S7S3N3_9HYPH</name>
<evidence type="ECO:0000256" key="1">
    <source>
        <dbReference type="SAM" id="MobiDB-lite"/>
    </source>
</evidence>
<dbReference type="InterPro" id="IPR036162">
    <property type="entry name" value="Resolvase-like_N_sf"/>
</dbReference>
<dbReference type="InterPro" id="IPR011109">
    <property type="entry name" value="DNA_bind_recombinase_dom"/>
</dbReference>
<dbReference type="Pfam" id="PF00239">
    <property type="entry name" value="Resolvase"/>
    <property type="match status" value="1"/>
</dbReference>
<evidence type="ECO:0000313" key="5">
    <source>
        <dbReference type="Proteomes" id="UP000191987"/>
    </source>
</evidence>
<organism evidence="4 5">
    <name type="scientific">Agrobacterium deltaense Zutra 3/1</name>
    <dbReference type="NCBI Taxonomy" id="1183427"/>
    <lineage>
        <taxon>Bacteria</taxon>
        <taxon>Pseudomonadati</taxon>
        <taxon>Pseudomonadota</taxon>
        <taxon>Alphaproteobacteria</taxon>
        <taxon>Hyphomicrobiales</taxon>
        <taxon>Rhizobiaceae</taxon>
        <taxon>Rhizobium/Agrobacterium group</taxon>
        <taxon>Agrobacterium</taxon>
    </lineage>
</organism>
<dbReference type="InterPro" id="IPR050639">
    <property type="entry name" value="SSR_resolvase"/>
</dbReference>
<dbReference type="SUPFAM" id="SSF53041">
    <property type="entry name" value="Resolvase-like"/>
    <property type="match status" value="1"/>
</dbReference>
<sequence>MRMSAKMDVLGAAPASGSSAFDQRQEGQKVDRETFNGMSSEPQPIRAAEYVRMSTDHQRYSTENQSEAIRDYARARGIEIVRTYADSGKSGLKIEGRDALRQLIEDVQVGTTDFTMVLVYDVSRWGRFQDADESAYYEYICRRAGISVQYCAEQFENDGSPVSTIVKGVKRAMAGEYSRELSAKVFAGQGRLIEKGYRQGGPAGFGLRRTLIDERGQVKGILQRGEHKSIQTDRVILTLGPVEEVELVREIYRRFVHHGESESEIAADLNKRGIKSDLERNWTRGTVHQILINEKYAGDNVWNRQSFKLKKRHVRNDPDMWIRANGVFDAVIERFLFEAARTVINARSFRLSDEEMLQSLRDLYQRTGSLSGIVIDECDGMPSSSAYSSRFGSLLRAYSLVGFNPDRDYSYVEINRELRKRHPEVLEQVIGALKSSGSEAWQDSETDRVTVNEEFTLSIVIARCAQTPTGLLRWNLRFDTSLAPDITVVVRMDSANQKPFDYYLFPRLDLLAERLRMAEDNALQLDAYRFDDLAILYQIAAPVNLSEAA</sequence>
<dbReference type="PANTHER" id="PTHR30461:SF23">
    <property type="entry name" value="DNA RECOMBINASE-RELATED"/>
    <property type="match status" value="1"/>
</dbReference>
<feature type="compositionally biased region" description="Basic and acidic residues" evidence="1">
    <location>
        <begin position="23"/>
        <end position="34"/>
    </location>
</feature>
<gene>
    <name evidence="4" type="ORF">AGR7C_pAt0157</name>
</gene>
<dbReference type="Proteomes" id="UP000191987">
    <property type="component" value="Unassembled WGS sequence"/>
</dbReference>
<dbReference type="PANTHER" id="PTHR30461">
    <property type="entry name" value="DNA-INVERTASE FROM LAMBDOID PROPHAGE"/>
    <property type="match status" value="1"/>
</dbReference>
<reference evidence="4 5" key="1">
    <citation type="submission" date="2016-01" db="EMBL/GenBank/DDBJ databases">
        <authorList>
            <person name="Oliw E.H."/>
        </authorList>
    </citation>
    <scope>NUCLEOTIDE SEQUENCE [LARGE SCALE GENOMIC DNA]</scope>
    <source>
        <strain evidence="4 5">Zutra 3-1</strain>
    </source>
</reference>
<dbReference type="CDD" id="cd00338">
    <property type="entry name" value="Ser_Recombinase"/>
    <property type="match status" value="1"/>
</dbReference>
<dbReference type="Gene3D" id="3.90.1750.20">
    <property type="entry name" value="Putative Large Serine Recombinase, Chain B, Domain 2"/>
    <property type="match status" value="1"/>
</dbReference>
<feature type="domain" description="Resolvase/invertase-type recombinase catalytic" evidence="2">
    <location>
        <begin position="46"/>
        <end position="196"/>
    </location>
</feature>
<proteinExistence type="predicted"/>
<dbReference type="PROSITE" id="PS51737">
    <property type="entry name" value="RECOMBINASE_DNA_BIND"/>
    <property type="match status" value="1"/>
</dbReference>
<evidence type="ECO:0000259" key="3">
    <source>
        <dbReference type="PROSITE" id="PS51737"/>
    </source>
</evidence>
<dbReference type="InterPro" id="IPR038109">
    <property type="entry name" value="DNA_bind_recomb_sf"/>
</dbReference>
<dbReference type="SMART" id="SM00857">
    <property type="entry name" value="Resolvase"/>
    <property type="match status" value="1"/>
</dbReference>
<evidence type="ECO:0000313" key="4">
    <source>
        <dbReference type="EMBL" id="CUX62035.1"/>
    </source>
</evidence>
<dbReference type="EMBL" id="FBWG01000049">
    <property type="protein sequence ID" value="CUX62035.1"/>
    <property type="molecule type" value="Genomic_DNA"/>
</dbReference>
<accession>A0A1S7S3N3</accession>
<feature type="domain" description="Recombinase" evidence="3">
    <location>
        <begin position="226"/>
        <end position="350"/>
    </location>
</feature>
<feature type="region of interest" description="Disordered" evidence="1">
    <location>
        <begin position="1"/>
        <end position="40"/>
    </location>
</feature>
<dbReference type="Gene3D" id="3.40.50.1390">
    <property type="entry name" value="Resolvase, N-terminal catalytic domain"/>
    <property type="match status" value="1"/>
</dbReference>
<dbReference type="FunFam" id="3.40.50.1390:FF:000008">
    <property type="entry name" value="DNA recombinase"/>
    <property type="match status" value="1"/>
</dbReference>
<dbReference type="RefSeq" id="WP_280174489.1">
    <property type="nucleotide sequence ID" value="NZ_LT009750.1"/>
</dbReference>
<dbReference type="GO" id="GO:0000150">
    <property type="term" value="F:DNA strand exchange activity"/>
    <property type="evidence" value="ECO:0007669"/>
    <property type="project" value="InterPro"/>
</dbReference>
<dbReference type="GO" id="GO:0003677">
    <property type="term" value="F:DNA binding"/>
    <property type="evidence" value="ECO:0007669"/>
    <property type="project" value="InterPro"/>
</dbReference>
<dbReference type="AlphaFoldDB" id="A0A1S7S3N3"/>
<dbReference type="PROSITE" id="PS51736">
    <property type="entry name" value="RECOMBINASES_3"/>
    <property type="match status" value="1"/>
</dbReference>
<dbReference type="InterPro" id="IPR006119">
    <property type="entry name" value="Resolv_N"/>
</dbReference>